<dbReference type="SUPFAM" id="SSF51735">
    <property type="entry name" value="NAD(P)-binding Rossmann-fold domains"/>
    <property type="match status" value="1"/>
</dbReference>
<dbReference type="EMBL" id="QEAO01000012">
    <property type="protein sequence ID" value="TPX34706.1"/>
    <property type="molecule type" value="Genomic_DNA"/>
</dbReference>
<dbReference type="InterPro" id="IPR007577">
    <property type="entry name" value="GlycoTrfase_DXD_sugar-bd_CS"/>
</dbReference>
<dbReference type="Pfam" id="PF00107">
    <property type="entry name" value="ADH_zinc_N"/>
    <property type="match status" value="1"/>
</dbReference>
<gene>
    <name evidence="5" type="ORF">SmJEL517_g02670</name>
</gene>
<dbReference type="InterPro" id="IPR020843">
    <property type="entry name" value="ER"/>
</dbReference>
<dbReference type="GO" id="GO:0016651">
    <property type="term" value="F:oxidoreductase activity, acting on NAD(P)H"/>
    <property type="evidence" value="ECO:0007669"/>
    <property type="project" value="TreeGrafter"/>
</dbReference>
<accession>A0A507C9P2</accession>
<dbReference type="InterPro" id="IPR011032">
    <property type="entry name" value="GroES-like_sf"/>
</dbReference>
<dbReference type="OrthoDB" id="7482721at2759"/>
<comment type="similarity">
    <text evidence="1">Belongs to the glycosyltransferase 32 family.</text>
</comment>
<dbReference type="SMART" id="SM00829">
    <property type="entry name" value="PKS_ER"/>
    <property type="match status" value="1"/>
</dbReference>
<dbReference type="AlphaFoldDB" id="A0A507C9P2"/>
<sequence length="690" mass="74764">MTLPQDYRAVILNGTGMKNVTIGKKTLDATLSPGQILVKVTVRPINPSDVFSILGVYPGFQPPNAFKDSTPGLEGCGVVAAIGEGVSHVKVGQRVVPIFAEAISGNGSFQEYVKVTNVVPIPDDVSDESAAQLIVNPMTVVGMLEYLHVPKGEWVVQTASNSVLGRQMIQVCKHRGIKTVNLIRREEQKAELMSLGADAVVVTADLEPGAVAAAILAATGGSRPFGAVDAVGGNTTLALSDAVRDKGVILVYGLQGGVVFQASGPACLFRGVTVTGYWLATHIMAMKEDVVAKFMGIMVPLSGEKFDLADVMAAIKASQLPGRGGKVAVLLVNTCVFLNPFSDLLASREGHGFLQTSNVDNNDDDLVPSSNWTIPIFRLGVLNVDSNFEQLWDDDTEFKTRLQNPRTQSDAALLASLYGEKIRHTAIPSIIHQMWKGNCFDSDSLLQHASISSWRDSNPQATHILWTDEAMDEFVKSYYPQLLKRYRAFPRVVFRTDLGRLLILQTFGGIYADADTTIIKPLNEWVVEGTTGLDFKNTSTNGIPTLPDSPFNMMVSLETDASKAIIASAPYHAVLGTTINLILARLQKLRSWSDDAADPVTLTGPEVFSYGIRSYLSGAVDVKWADLHGQFFNQSRRLADVLVFPTGVFGIPTKDLGGDAQEAAAVIGADYEYVQREKLVEHHFSHTWIN</sequence>
<keyword evidence="6" id="KW-1185">Reference proteome</keyword>
<comment type="caution">
    <text evidence="5">The sequence shown here is derived from an EMBL/GenBank/DDBJ whole genome shotgun (WGS) entry which is preliminary data.</text>
</comment>
<evidence type="ECO:0000313" key="6">
    <source>
        <dbReference type="Proteomes" id="UP000319731"/>
    </source>
</evidence>
<name>A0A507C9P2_9FUNG</name>
<dbReference type="InterPro" id="IPR013149">
    <property type="entry name" value="ADH-like_C"/>
</dbReference>
<keyword evidence="2" id="KW-0521">NADP</keyword>
<dbReference type="PANTHER" id="PTHR48106">
    <property type="entry name" value="QUINONE OXIDOREDUCTASE PIG3-RELATED"/>
    <property type="match status" value="1"/>
</dbReference>
<dbReference type="Pfam" id="PF08240">
    <property type="entry name" value="ADH_N"/>
    <property type="match status" value="1"/>
</dbReference>
<evidence type="ECO:0000259" key="4">
    <source>
        <dbReference type="SMART" id="SM00829"/>
    </source>
</evidence>
<dbReference type="GeneID" id="42003895"/>
<evidence type="ECO:0000256" key="3">
    <source>
        <dbReference type="ARBA" id="ARBA00023002"/>
    </source>
</evidence>
<dbReference type="Gene3D" id="3.90.550.20">
    <property type="match status" value="1"/>
</dbReference>
<dbReference type="STRING" id="1806994.A0A507C9P2"/>
<dbReference type="Pfam" id="PF04488">
    <property type="entry name" value="Gly_transf_sug"/>
    <property type="match status" value="1"/>
</dbReference>
<dbReference type="InterPro" id="IPR013154">
    <property type="entry name" value="ADH-like_N"/>
</dbReference>
<dbReference type="RefSeq" id="XP_031025384.1">
    <property type="nucleotide sequence ID" value="XM_031168598.1"/>
</dbReference>
<dbReference type="PANTHER" id="PTHR48106:SF2">
    <property type="entry name" value="ZN2+-BINDING DEHYDROGENASE"/>
    <property type="match status" value="1"/>
</dbReference>
<proteinExistence type="inferred from homology"/>
<reference evidence="5 6" key="1">
    <citation type="journal article" date="2019" name="Sci. Rep.">
        <title>Comparative genomics of chytrid fungi reveal insights into the obligate biotrophic and pathogenic lifestyle of Synchytrium endobioticum.</title>
        <authorList>
            <person name="van de Vossenberg B.T.L.H."/>
            <person name="Warris S."/>
            <person name="Nguyen H.D.T."/>
            <person name="van Gent-Pelzer M.P.E."/>
            <person name="Joly D.L."/>
            <person name="van de Geest H.C."/>
            <person name="Bonants P.J.M."/>
            <person name="Smith D.S."/>
            <person name="Levesque C.A."/>
            <person name="van der Lee T.A.J."/>
        </authorList>
    </citation>
    <scope>NUCLEOTIDE SEQUENCE [LARGE SCALE GENOMIC DNA]</scope>
    <source>
        <strain evidence="5 6">JEL517</strain>
    </source>
</reference>
<dbReference type="SUPFAM" id="SSF50129">
    <property type="entry name" value="GroES-like"/>
    <property type="match status" value="1"/>
</dbReference>
<dbReference type="CDD" id="cd05282">
    <property type="entry name" value="ETR_like"/>
    <property type="match status" value="1"/>
</dbReference>
<feature type="domain" description="Enoyl reductase (ER)" evidence="4">
    <location>
        <begin position="16"/>
        <end position="329"/>
    </location>
</feature>
<dbReference type="Gene3D" id="3.40.50.720">
    <property type="entry name" value="NAD(P)-binding Rossmann-like Domain"/>
    <property type="match status" value="1"/>
</dbReference>
<evidence type="ECO:0000256" key="2">
    <source>
        <dbReference type="ARBA" id="ARBA00022857"/>
    </source>
</evidence>
<organism evidence="5 6">
    <name type="scientific">Synchytrium microbalum</name>
    <dbReference type="NCBI Taxonomy" id="1806994"/>
    <lineage>
        <taxon>Eukaryota</taxon>
        <taxon>Fungi</taxon>
        <taxon>Fungi incertae sedis</taxon>
        <taxon>Chytridiomycota</taxon>
        <taxon>Chytridiomycota incertae sedis</taxon>
        <taxon>Chytridiomycetes</taxon>
        <taxon>Synchytriales</taxon>
        <taxon>Synchytriaceae</taxon>
        <taxon>Synchytrium</taxon>
    </lineage>
</organism>
<protein>
    <recommendedName>
        <fullName evidence="4">Enoyl reductase (ER) domain-containing protein</fullName>
    </recommendedName>
</protein>
<dbReference type="SUPFAM" id="SSF53448">
    <property type="entry name" value="Nucleotide-diphospho-sugar transferases"/>
    <property type="match status" value="1"/>
</dbReference>
<dbReference type="InterPro" id="IPR036291">
    <property type="entry name" value="NAD(P)-bd_dom_sf"/>
</dbReference>
<dbReference type="InterPro" id="IPR029044">
    <property type="entry name" value="Nucleotide-diphossugar_trans"/>
</dbReference>
<dbReference type="Proteomes" id="UP000319731">
    <property type="component" value="Unassembled WGS sequence"/>
</dbReference>
<keyword evidence="3" id="KW-0560">Oxidoreductase</keyword>
<dbReference type="Gene3D" id="3.90.180.10">
    <property type="entry name" value="Medium-chain alcohol dehydrogenases, catalytic domain"/>
    <property type="match status" value="1"/>
</dbReference>
<evidence type="ECO:0000313" key="5">
    <source>
        <dbReference type="EMBL" id="TPX34706.1"/>
    </source>
</evidence>
<dbReference type="GO" id="GO:0070402">
    <property type="term" value="F:NADPH binding"/>
    <property type="evidence" value="ECO:0007669"/>
    <property type="project" value="TreeGrafter"/>
</dbReference>
<evidence type="ECO:0000256" key="1">
    <source>
        <dbReference type="ARBA" id="ARBA00009003"/>
    </source>
</evidence>